<dbReference type="OrthoDB" id="2427034at2"/>
<gene>
    <name evidence="2" type="ORF">JCM16418_3404</name>
</gene>
<organism evidence="2 3">
    <name type="scientific">Paenibacillus pini JCM 16418</name>
    <dbReference type="NCBI Taxonomy" id="1236976"/>
    <lineage>
        <taxon>Bacteria</taxon>
        <taxon>Bacillati</taxon>
        <taxon>Bacillota</taxon>
        <taxon>Bacilli</taxon>
        <taxon>Bacillales</taxon>
        <taxon>Paenibacillaceae</taxon>
        <taxon>Paenibacillus</taxon>
    </lineage>
</organism>
<reference evidence="2 3" key="1">
    <citation type="journal article" date="2014" name="Genome Announc.">
        <title>Draft Genome Sequence of Paenibacillus pini JCM 16418T, Isolated from the Rhizosphere of Pine Tree.</title>
        <authorList>
            <person name="Yuki M."/>
            <person name="Oshima K."/>
            <person name="Suda W."/>
            <person name="Oshida Y."/>
            <person name="Kitamura K."/>
            <person name="Iida Y."/>
            <person name="Hattori M."/>
            <person name="Ohkuma M."/>
        </authorList>
    </citation>
    <scope>NUCLEOTIDE SEQUENCE [LARGE SCALE GENOMIC DNA]</scope>
    <source>
        <strain evidence="2 3">JCM 16418</strain>
    </source>
</reference>
<dbReference type="RefSeq" id="WP_036650550.1">
    <property type="nucleotide sequence ID" value="NZ_BAVZ01000010.1"/>
</dbReference>
<proteinExistence type="predicted"/>
<keyword evidence="1" id="KW-0812">Transmembrane</keyword>
<evidence type="ECO:0000256" key="1">
    <source>
        <dbReference type="SAM" id="Phobius"/>
    </source>
</evidence>
<dbReference type="STRING" id="1236976.JCM16418_3404"/>
<feature type="transmembrane region" description="Helical" evidence="1">
    <location>
        <begin position="6"/>
        <end position="27"/>
    </location>
</feature>
<protein>
    <recommendedName>
        <fullName evidence="4">Type IV pilus biogenesis protein PilO</fullName>
    </recommendedName>
</protein>
<evidence type="ECO:0000313" key="2">
    <source>
        <dbReference type="EMBL" id="GAF09278.1"/>
    </source>
</evidence>
<evidence type="ECO:0008006" key="4">
    <source>
        <dbReference type="Google" id="ProtNLM"/>
    </source>
</evidence>
<accession>W7YNT4</accession>
<name>W7YNT4_9BACL</name>
<keyword evidence="1" id="KW-1133">Transmembrane helix</keyword>
<dbReference type="EMBL" id="BAVZ01000010">
    <property type="protein sequence ID" value="GAF09278.1"/>
    <property type="molecule type" value="Genomic_DNA"/>
</dbReference>
<dbReference type="eggNOG" id="ENOG50323NA">
    <property type="taxonomic scope" value="Bacteria"/>
</dbReference>
<evidence type="ECO:0000313" key="3">
    <source>
        <dbReference type="Proteomes" id="UP000019364"/>
    </source>
</evidence>
<dbReference type="AlphaFoldDB" id="W7YNT4"/>
<dbReference type="Proteomes" id="UP000019364">
    <property type="component" value="Unassembled WGS sequence"/>
</dbReference>
<sequence>MNAKQIKIFVLVALGFLIMSGLLLFYFNSISPTQKKVDDLEDKLKTNKKALDLLQEQANLQQANKVDTLELQRLVPIDPFVDQLLLDLKGQELSTKSVMSNLGISYSKTALSELLPVIETQNAETGAATPAAVPVAAQGTEPGAPEVSKVVLGMTVKSPTYSDFKNFILGIEGLERIVKIDSLTMTDEDTYNISISIYYAPDFNSIKERLPKANFPAPSGKTIPIKENKAVIENRVPSENKVIDENKVLNDKTGT</sequence>
<keyword evidence="1" id="KW-0472">Membrane</keyword>
<keyword evidence="3" id="KW-1185">Reference proteome</keyword>
<comment type="caution">
    <text evidence="2">The sequence shown here is derived from an EMBL/GenBank/DDBJ whole genome shotgun (WGS) entry which is preliminary data.</text>
</comment>